<accession>A0A8X6RBF8</accession>
<reference evidence="2" key="1">
    <citation type="submission" date="2020-08" db="EMBL/GenBank/DDBJ databases">
        <title>Multicomponent nature underlies the extraordinary mechanical properties of spider dragline silk.</title>
        <authorList>
            <person name="Kono N."/>
            <person name="Nakamura H."/>
            <person name="Mori M."/>
            <person name="Yoshida Y."/>
            <person name="Ohtoshi R."/>
            <person name="Malay A.D."/>
            <person name="Moran D.A.P."/>
            <person name="Tomita M."/>
            <person name="Numata K."/>
            <person name="Arakawa K."/>
        </authorList>
    </citation>
    <scope>NUCLEOTIDE SEQUENCE</scope>
</reference>
<evidence type="ECO:0000313" key="2">
    <source>
        <dbReference type="EMBL" id="GFX88671.1"/>
    </source>
</evidence>
<organism evidence="2 3">
    <name type="scientific">Trichonephila clavipes</name>
    <name type="common">Golden silk orbweaver</name>
    <name type="synonym">Nephila clavipes</name>
    <dbReference type="NCBI Taxonomy" id="2585209"/>
    <lineage>
        <taxon>Eukaryota</taxon>
        <taxon>Metazoa</taxon>
        <taxon>Ecdysozoa</taxon>
        <taxon>Arthropoda</taxon>
        <taxon>Chelicerata</taxon>
        <taxon>Arachnida</taxon>
        <taxon>Araneae</taxon>
        <taxon>Araneomorphae</taxon>
        <taxon>Entelegynae</taxon>
        <taxon>Araneoidea</taxon>
        <taxon>Nephilidae</taxon>
        <taxon>Trichonephila</taxon>
    </lineage>
</organism>
<sequence>MAGLGHQSLPPADLGRVDEEIASPATNPLSLESLESVCQNRSFQGRESFSIKQESENDHTSKHSFLHLCGTLSKIRRKSSKLKND</sequence>
<dbReference type="AlphaFoldDB" id="A0A8X6RBF8"/>
<protein>
    <submittedName>
        <fullName evidence="2">Uncharacterized protein</fullName>
    </submittedName>
</protein>
<keyword evidence="3" id="KW-1185">Reference proteome</keyword>
<feature type="region of interest" description="Disordered" evidence="1">
    <location>
        <begin position="1"/>
        <end position="27"/>
    </location>
</feature>
<dbReference type="EMBL" id="BMAU01021057">
    <property type="protein sequence ID" value="GFX88671.1"/>
    <property type="molecule type" value="Genomic_DNA"/>
</dbReference>
<dbReference type="Proteomes" id="UP000887159">
    <property type="component" value="Unassembled WGS sequence"/>
</dbReference>
<evidence type="ECO:0000313" key="3">
    <source>
        <dbReference type="Proteomes" id="UP000887159"/>
    </source>
</evidence>
<evidence type="ECO:0000256" key="1">
    <source>
        <dbReference type="SAM" id="MobiDB-lite"/>
    </source>
</evidence>
<comment type="caution">
    <text evidence="2">The sequence shown here is derived from an EMBL/GenBank/DDBJ whole genome shotgun (WGS) entry which is preliminary data.</text>
</comment>
<name>A0A8X6RBF8_TRICX</name>
<gene>
    <name evidence="2" type="ORF">TNCV_833011</name>
</gene>
<proteinExistence type="predicted"/>